<accession>U6B5T2</accession>
<protein>
    <recommendedName>
        <fullName evidence="4">EamA domain-containing protein</fullName>
    </recommendedName>
</protein>
<keyword evidence="1" id="KW-1133">Transmembrane helix</keyword>
<dbReference type="InterPro" id="IPR037185">
    <property type="entry name" value="EmrE-like"/>
</dbReference>
<keyword evidence="3" id="KW-1185">Reference proteome</keyword>
<dbReference type="KEGG" id="lar:lam_890"/>
<organism evidence="2 3">
    <name type="scientific">Candidatus Liberibacter americanus str. Sao Paulo</name>
    <dbReference type="NCBI Taxonomy" id="1261131"/>
    <lineage>
        <taxon>Bacteria</taxon>
        <taxon>Pseudomonadati</taxon>
        <taxon>Pseudomonadota</taxon>
        <taxon>Alphaproteobacteria</taxon>
        <taxon>Hyphomicrobiales</taxon>
        <taxon>Rhizobiaceae</taxon>
        <taxon>Liberibacter</taxon>
    </lineage>
</organism>
<evidence type="ECO:0000313" key="3">
    <source>
        <dbReference type="Proteomes" id="UP000017862"/>
    </source>
</evidence>
<evidence type="ECO:0000256" key="1">
    <source>
        <dbReference type="SAM" id="Phobius"/>
    </source>
</evidence>
<evidence type="ECO:0008006" key="4">
    <source>
        <dbReference type="Google" id="ProtNLM"/>
    </source>
</evidence>
<dbReference type="AlphaFoldDB" id="U6B5T2"/>
<feature type="transmembrane region" description="Helical" evidence="1">
    <location>
        <begin position="44"/>
        <end position="64"/>
    </location>
</feature>
<keyword evidence="1" id="KW-0812">Transmembrane</keyword>
<gene>
    <name evidence="2" type="ORF">lam_890</name>
</gene>
<dbReference type="EMBL" id="CP006604">
    <property type="protein sequence ID" value="AHA28223.1"/>
    <property type="molecule type" value="Genomic_DNA"/>
</dbReference>
<keyword evidence="1" id="KW-0472">Membrane</keyword>
<dbReference type="Proteomes" id="UP000017862">
    <property type="component" value="Chromosome"/>
</dbReference>
<name>U6B5T2_9HYPH</name>
<feature type="transmembrane region" description="Helical" evidence="1">
    <location>
        <begin position="71"/>
        <end position="92"/>
    </location>
</feature>
<dbReference type="HOGENOM" id="CLU_131462_4_3_5"/>
<feature type="transmembrane region" description="Helical" evidence="1">
    <location>
        <begin position="5"/>
        <end position="24"/>
    </location>
</feature>
<proteinExistence type="predicted"/>
<evidence type="ECO:0000313" key="2">
    <source>
        <dbReference type="EMBL" id="AHA28223.1"/>
    </source>
</evidence>
<dbReference type="eggNOG" id="COG2076">
    <property type="taxonomic scope" value="Bacteria"/>
</dbReference>
<sequence length="117" mass="13299">MKWAIFLLNIIISVMSFVCVKISSSIQQDTNSILYTPIFNYCNLFYWLGFMFYTSSFFCYAILIDQLPIQIAQTVVTCLIIIIISLIASIFWKEPFSMSTVIGISLITAGMAIINCH</sequence>
<dbReference type="Gene3D" id="1.10.3730.20">
    <property type="match status" value="1"/>
</dbReference>
<reference evidence="2 3" key="1">
    <citation type="journal article" date="2014" name="Mol. Plant Microbe Interact.">
        <title>The complete genome sequence of Candidatus Liberibacter americanus, associated with citrus Huanglongbing.</title>
        <authorList>
            <person name="Wulff N.A."/>
            <person name="Zhang S."/>
            <person name="Setubal J.C."/>
            <person name="Almeida N.F."/>
            <person name="Martins E.C."/>
            <person name="Harakava R."/>
            <person name="Kumar D."/>
            <person name="Rangel L.T."/>
            <person name="Foissac X."/>
            <person name="Bove J."/>
            <person name="Gabriel D.W."/>
        </authorList>
    </citation>
    <scope>NUCLEOTIDE SEQUENCE [LARGE SCALE GENOMIC DNA]</scope>
    <source>
        <strain evidence="2 3">Sao Paulo</strain>
    </source>
</reference>
<feature type="transmembrane region" description="Helical" evidence="1">
    <location>
        <begin position="98"/>
        <end position="116"/>
    </location>
</feature>
<dbReference type="SUPFAM" id="SSF103481">
    <property type="entry name" value="Multidrug resistance efflux transporter EmrE"/>
    <property type="match status" value="1"/>
</dbReference>